<evidence type="ECO:0000256" key="1">
    <source>
        <dbReference type="ARBA" id="ARBA00001933"/>
    </source>
</evidence>
<evidence type="ECO:0000256" key="4">
    <source>
        <dbReference type="ARBA" id="ARBA00023239"/>
    </source>
</evidence>
<protein>
    <recommendedName>
        <fullName evidence="6">ornithine decarboxylase</fullName>
        <ecNumber evidence="6">4.1.1.17</ecNumber>
    </recommendedName>
</protein>
<dbReference type="EC" id="4.1.1.17" evidence="6"/>
<evidence type="ECO:0000256" key="6">
    <source>
        <dbReference type="ARBA" id="ARBA00034138"/>
    </source>
</evidence>
<dbReference type="PRINTS" id="PR01182">
    <property type="entry name" value="ORNDCRBXLASE"/>
</dbReference>
<accession>A0A212JGL7</accession>
<evidence type="ECO:0000259" key="9">
    <source>
        <dbReference type="Pfam" id="PF02784"/>
    </source>
</evidence>
<dbReference type="SUPFAM" id="SSF51419">
    <property type="entry name" value="PLP-binding barrel"/>
    <property type="match status" value="1"/>
</dbReference>
<dbReference type="InterPro" id="IPR022644">
    <property type="entry name" value="De-COase2_N"/>
</dbReference>
<evidence type="ECO:0000256" key="5">
    <source>
        <dbReference type="ARBA" id="ARBA00034115"/>
    </source>
</evidence>
<dbReference type="InterPro" id="IPR000183">
    <property type="entry name" value="Orn/DAP/Arg_de-COase"/>
</dbReference>
<gene>
    <name evidence="10" type="ORF">KL86APRO_11027</name>
</gene>
<feature type="domain" description="Orn/DAP/Arg decarboxylase 2 N-terminal" evidence="9">
    <location>
        <begin position="26"/>
        <end position="258"/>
    </location>
</feature>
<dbReference type="SUPFAM" id="SSF50621">
    <property type="entry name" value="Alanine racemase C-terminal domain-like"/>
    <property type="match status" value="1"/>
</dbReference>
<comment type="similarity">
    <text evidence="2">Belongs to the Orn/Lys/Arg decarboxylase class-II family.</text>
</comment>
<dbReference type="Pfam" id="PF02784">
    <property type="entry name" value="Orn_Arg_deC_N"/>
    <property type="match status" value="1"/>
</dbReference>
<keyword evidence="4" id="KW-0456">Lyase</keyword>
<comment type="pathway">
    <text evidence="5">Amine and polyamine biosynthesis; putrescine biosynthesis via L-ornithine pathway; putrescine from L-ornithine: step 1/1.</text>
</comment>
<dbReference type="InterPro" id="IPR022653">
    <property type="entry name" value="De-COase2_pyr-phos_BS"/>
</dbReference>
<dbReference type="AlphaFoldDB" id="A0A212JGL7"/>
<dbReference type="PANTHER" id="PTHR11482">
    <property type="entry name" value="ARGININE/DIAMINOPIMELATE/ORNITHINE DECARBOXYLASE"/>
    <property type="match status" value="1"/>
</dbReference>
<dbReference type="Gene3D" id="3.20.20.10">
    <property type="entry name" value="Alanine racemase"/>
    <property type="match status" value="1"/>
</dbReference>
<dbReference type="GO" id="GO:0005737">
    <property type="term" value="C:cytoplasm"/>
    <property type="evidence" value="ECO:0007669"/>
    <property type="project" value="TreeGrafter"/>
</dbReference>
<evidence type="ECO:0000256" key="7">
    <source>
        <dbReference type="ARBA" id="ARBA00049127"/>
    </source>
</evidence>
<dbReference type="Gene3D" id="2.40.37.10">
    <property type="entry name" value="Lyase, Ornithine Decarboxylase, Chain A, domain 1"/>
    <property type="match status" value="1"/>
</dbReference>
<comment type="cofactor">
    <cofactor evidence="1 8">
        <name>pyridoxal 5'-phosphate</name>
        <dbReference type="ChEBI" id="CHEBI:597326"/>
    </cofactor>
</comment>
<dbReference type="FunFam" id="3.20.20.10:FF:000008">
    <property type="entry name" value="Ornithine decarboxylase"/>
    <property type="match status" value="1"/>
</dbReference>
<evidence type="ECO:0000256" key="3">
    <source>
        <dbReference type="ARBA" id="ARBA00022898"/>
    </source>
</evidence>
<reference evidence="10" key="1">
    <citation type="submission" date="2016-04" db="EMBL/GenBank/DDBJ databases">
        <authorList>
            <person name="Evans L.H."/>
            <person name="Alamgir A."/>
            <person name="Owens N."/>
            <person name="Weber N.D."/>
            <person name="Virtaneva K."/>
            <person name="Barbian K."/>
            <person name="Babar A."/>
            <person name="Rosenke K."/>
        </authorList>
    </citation>
    <scope>NUCLEOTIDE SEQUENCE</scope>
    <source>
        <strain evidence="10">86</strain>
    </source>
</reference>
<dbReference type="InterPro" id="IPR002433">
    <property type="entry name" value="Orn_de-COase"/>
</dbReference>
<dbReference type="EMBL" id="FLUO01000001">
    <property type="protein sequence ID" value="SBV98568.1"/>
    <property type="molecule type" value="Genomic_DNA"/>
</dbReference>
<evidence type="ECO:0000313" key="10">
    <source>
        <dbReference type="EMBL" id="SBV98568.1"/>
    </source>
</evidence>
<dbReference type="InterPro" id="IPR029066">
    <property type="entry name" value="PLP-binding_barrel"/>
</dbReference>
<dbReference type="GO" id="GO:0033387">
    <property type="term" value="P:putrescine biosynthetic process from arginine, via ornithine"/>
    <property type="evidence" value="ECO:0007669"/>
    <property type="project" value="TreeGrafter"/>
</dbReference>
<dbReference type="InterPro" id="IPR009006">
    <property type="entry name" value="Ala_racemase/Decarboxylase_C"/>
</dbReference>
<sequence>MSERIREFLEQQRPPTPCVVVDLEIIRQNFRNLREHLPLAQVYYAVKANPAPEVVRMLAAEGSSFDTASLPEIDLCLSNGANPQNISFGNTIKKESDIREAFGRGVRLFAIDSQQELRKIARSAPGSRVYCRILVENTGAQWPLSKKFGCAVDMAADLLTEARELGLDPFGVSFHVGSQQTALDQWDVAMARVAMLFSTLQARGIELKAVNLGGGFPAHYLDEVEGLPAYANAVMHAVTNHFGNRIPALMIEPGRSLVGDSGILQAEVVLVAKKSYDDDRRWVFLDVGRFNGLAETMDEAIKYRVTTSRDGADTAPVILAGPTCDSVDVIYDKAGYCLPVDLEPGDKIEFHATGAYTTSYASVNFNGFAPLRQYCI</sequence>
<proteinExistence type="inferred from homology"/>
<name>A0A212JGL7_9PROT</name>
<dbReference type="PANTHER" id="PTHR11482:SF6">
    <property type="entry name" value="ORNITHINE DECARBOXYLASE 1-RELATED"/>
    <property type="match status" value="1"/>
</dbReference>
<dbReference type="FunFam" id="2.40.37.10:FF:000004">
    <property type="entry name" value="Ornithine decarboxylase"/>
    <property type="match status" value="1"/>
</dbReference>
<comment type="catalytic activity">
    <reaction evidence="7">
        <text>L-ornithine + H(+) = putrescine + CO2</text>
        <dbReference type="Rhea" id="RHEA:22964"/>
        <dbReference type="ChEBI" id="CHEBI:15378"/>
        <dbReference type="ChEBI" id="CHEBI:16526"/>
        <dbReference type="ChEBI" id="CHEBI:46911"/>
        <dbReference type="ChEBI" id="CHEBI:326268"/>
        <dbReference type="EC" id="4.1.1.17"/>
    </reaction>
</comment>
<dbReference type="GO" id="GO:0004586">
    <property type="term" value="F:ornithine decarboxylase activity"/>
    <property type="evidence" value="ECO:0007669"/>
    <property type="project" value="UniProtKB-EC"/>
</dbReference>
<dbReference type="PRINTS" id="PR01179">
    <property type="entry name" value="ODADCRBXLASE"/>
</dbReference>
<keyword evidence="3 8" id="KW-0663">Pyridoxal phosphate</keyword>
<feature type="active site" description="Proton donor" evidence="8">
    <location>
        <position position="324"/>
    </location>
</feature>
<evidence type="ECO:0000256" key="8">
    <source>
        <dbReference type="PIRSR" id="PIRSR600183-50"/>
    </source>
</evidence>
<evidence type="ECO:0000256" key="2">
    <source>
        <dbReference type="ARBA" id="ARBA00008872"/>
    </source>
</evidence>
<organism evidence="10">
    <name type="scientific">uncultured Alphaproteobacteria bacterium</name>
    <dbReference type="NCBI Taxonomy" id="91750"/>
    <lineage>
        <taxon>Bacteria</taxon>
        <taxon>Pseudomonadati</taxon>
        <taxon>Pseudomonadota</taxon>
        <taxon>Alphaproteobacteria</taxon>
        <taxon>environmental samples</taxon>
    </lineage>
</organism>
<feature type="modified residue" description="N6-(pyridoxal phosphate)lysine" evidence="8">
    <location>
        <position position="47"/>
    </location>
</feature>
<dbReference type="CDD" id="cd00622">
    <property type="entry name" value="PLPDE_III_ODC"/>
    <property type="match status" value="1"/>
</dbReference>
<dbReference type="PROSITE" id="PS00878">
    <property type="entry name" value="ODR_DC_2_1"/>
    <property type="match status" value="1"/>
</dbReference>